<dbReference type="PANTHER" id="PTHR38590:SF1">
    <property type="entry name" value="BLL0828 PROTEIN"/>
    <property type="match status" value="1"/>
</dbReference>
<accession>A0AA97BNB6</accession>
<evidence type="ECO:0000259" key="1">
    <source>
        <dbReference type="Pfam" id="PF04480"/>
    </source>
</evidence>
<dbReference type="Gene3D" id="3.40.960.10">
    <property type="entry name" value="VSR Endonuclease"/>
    <property type="match status" value="1"/>
</dbReference>
<feature type="domain" description="DUF559" evidence="1">
    <location>
        <begin position="12"/>
        <end position="117"/>
    </location>
</feature>
<reference evidence="2" key="1">
    <citation type="submission" date="2020-05" db="EMBL/GenBank/DDBJ databases">
        <authorList>
            <person name="Zhu T."/>
            <person name="Keshari N."/>
            <person name="Lu X."/>
        </authorList>
    </citation>
    <scope>NUCLEOTIDE SEQUENCE</scope>
    <source>
        <strain evidence="2">NK1-22</strain>
    </source>
</reference>
<dbReference type="SUPFAM" id="SSF52980">
    <property type="entry name" value="Restriction endonuclease-like"/>
    <property type="match status" value="1"/>
</dbReference>
<dbReference type="InterPro" id="IPR047216">
    <property type="entry name" value="Endonuclease_DUF559_bact"/>
</dbReference>
<dbReference type="GO" id="GO:0004519">
    <property type="term" value="F:endonuclease activity"/>
    <property type="evidence" value="ECO:0007669"/>
    <property type="project" value="UniProtKB-KW"/>
</dbReference>
<dbReference type="CDD" id="cd01038">
    <property type="entry name" value="Endonuclease_DUF559"/>
    <property type="match status" value="1"/>
</dbReference>
<keyword evidence="2" id="KW-0540">Nuclease</keyword>
<protein>
    <submittedName>
        <fullName evidence="2">Endonuclease domain-containing protein</fullName>
    </submittedName>
</protein>
<organism evidence="2">
    <name type="scientific">Thermoleptolyngbya oregonensis NK1-22</name>
    <dbReference type="NCBI Taxonomy" id="2547457"/>
    <lineage>
        <taxon>Bacteria</taxon>
        <taxon>Bacillati</taxon>
        <taxon>Cyanobacteriota</taxon>
        <taxon>Cyanophyceae</taxon>
        <taxon>Oculatellales</taxon>
        <taxon>Oculatellaceae</taxon>
        <taxon>Thermoleptolyngbya</taxon>
    </lineage>
</organism>
<sequence length="131" mass="15584">MSADFLPYNPRLKEIARKLRKTMTRSEVILWQHLKGKQMNGYDFDRQRPIDEYIVDFYCKKLKLAIEIDGSSHDSEEAQEQDRYRQQRLEALGVRFLRFRDEEVRQNVEAVLEAIAAWTRDNAPKSPPRRG</sequence>
<proteinExistence type="predicted"/>
<keyword evidence="2" id="KW-0378">Hydrolase</keyword>
<dbReference type="AlphaFoldDB" id="A0AA97BNB6"/>
<dbReference type="Pfam" id="PF04480">
    <property type="entry name" value="DUF559"/>
    <property type="match status" value="1"/>
</dbReference>
<dbReference type="InterPro" id="IPR011335">
    <property type="entry name" value="Restrct_endonuc-II-like"/>
</dbReference>
<dbReference type="PANTHER" id="PTHR38590">
    <property type="entry name" value="BLL0828 PROTEIN"/>
    <property type="match status" value="1"/>
</dbReference>
<dbReference type="RefSeq" id="WP_316789023.1">
    <property type="nucleotide sequence ID" value="NZ_CP053540.1"/>
</dbReference>
<dbReference type="InterPro" id="IPR007569">
    <property type="entry name" value="DUF559"/>
</dbReference>
<evidence type="ECO:0000313" key="2">
    <source>
        <dbReference type="EMBL" id="WOB45252.1"/>
    </source>
</evidence>
<name>A0AA97BNB6_9CYAN</name>
<keyword evidence="2" id="KW-0255">Endonuclease</keyword>
<gene>
    <name evidence="2" type="ORF">HNI00_20530</name>
</gene>
<dbReference type="KEGG" id="tog:HNI00_20530"/>
<dbReference type="EMBL" id="CP053540">
    <property type="protein sequence ID" value="WOB45252.1"/>
    <property type="molecule type" value="Genomic_DNA"/>
</dbReference>